<evidence type="ECO:0000313" key="1">
    <source>
        <dbReference type="EMBL" id="AJZ75450.1"/>
    </source>
</evidence>
<dbReference type="InterPro" id="IPR036390">
    <property type="entry name" value="WH_DNA-bd_sf"/>
</dbReference>
<gene>
    <name evidence="1" type="ORF">SU86_002575</name>
</gene>
<dbReference type="GeneID" id="24875273"/>
<proteinExistence type="predicted"/>
<organism evidence="1 2">
    <name type="scientific">Candidatus Nitrosotenuis cloacae</name>
    <dbReference type="NCBI Taxonomy" id="1603555"/>
    <lineage>
        <taxon>Archaea</taxon>
        <taxon>Nitrososphaerota</taxon>
        <taxon>Candidatus Nitrosotenuis</taxon>
    </lineage>
</organism>
<keyword evidence="2" id="KW-1185">Reference proteome</keyword>
<protein>
    <recommendedName>
        <fullName evidence="3">ArnR1-like winged helix-turn-helix domain-containing protein</fullName>
    </recommendedName>
</protein>
<dbReference type="Proteomes" id="UP000266745">
    <property type="component" value="Chromosome"/>
</dbReference>
<dbReference type="Gene3D" id="1.10.10.10">
    <property type="entry name" value="Winged helix-like DNA-binding domain superfamily/Winged helix DNA-binding domain"/>
    <property type="match status" value="1"/>
</dbReference>
<dbReference type="EMBL" id="CP011097">
    <property type="protein sequence ID" value="AJZ75450.1"/>
    <property type="molecule type" value="Genomic_DNA"/>
</dbReference>
<dbReference type="RefSeq" id="WP_048188081.1">
    <property type="nucleotide sequence ID" value="NZ_CP011097.1"/>
</dbReference>
<sequence length="104" mass="12119">MERKFNQTPGDTNVAILGYLTKVGTWMNLRQITTGTPGSDLNRERLRMILESFSKKGFVEIRESQNPKAKFEYKITEKGKNTFLKCTDFDPDVRYVMGLRDYKD</sequence>
<dbReference type="KEGG" id="tah:SU86_002575"/>
<name>A0A3G1AZZ4_9ARCH</name>
<dbReference type="OrthoDB" id="7031at2157"/>
<reference evidence="1 2" key="1">
    <citation type="journal article" date="2016" name="Sci. Rep.">
        <title>A novel ammonia-oxidizing archaeon from wastewater treatment plant: Its enrichment, physiological and genomic characteristics.</title>
        <authorList>
            <person name="Li Y."/>
            <person name="Ding K."/>
            <person name="Wen X."/>
            <person name="Zhang B."/>
            <person name="Shen B."/>
            <person name="Yang Y."/>
        </authorList>
    </citation>
    <scope>NUCLEOTIDE SEQUENCE [LARGE SCALE GENOMIC DNA]</scope>
    <source>
        <strain evidence="1 2">SAT1</strain>
    </source>
</reference>
<accession>A0A3G1AZZ4</accession>
<evidence type="ECO:0008006" key="3">
    <source>
        <dbReference type="Google" id="ProtNLM"/>
    </source>
</evidence>
<evidence type="ECO:0000313" key="2">
    <source>
        <dbReference type="Proteomes" id="UP000266745"/>
    </source>
</evidence>
<dbReference type="SUPFAM" id="SSF46785">
    <property type="entry name" value="Winged helix' DNA-binding domain"/>
    <property type="match status" value="1"/>
</dbReference>
<dbReference type="AlphaFoldDB" id="A0A3G1AZZ4"/>
<dbReference type="InterPro" id="IPR036388">
    <property type="entry name" value="WH-like_DNA-bd_sf"/>
</dbReference>